<sequence length="30" mass="3057">MTDFLSTKGAIAIMCCAIIAHMGAFALALA</sequence>
<dbReference type="PATRIC" id="fig|13690.10.peg.4986"/>
<dbReference type="AlphaFoldDB" id="A0A084E945"/>
<dbReference type="Proteomes" id="UP000028534">
    <property type="component" value="Unassembled WGS sequence"/>
</dbReference>
<organism evidence="2 3">
    <name type="scientific">Sphingobium yanoikuyae</name>
    <name type="common">Sphingomonas yanoikuyae</name>
    <dbReference type="NCBI Taxonomy" id="13690"/>
    <lineage>
        <taxon>Bacteria</taxon>
        <taxon>Pseudomonadati</taxon>
        <taxon>Pseudomonadota</taxon>
        <taxon>Alphaproteobacteria</taxon>
        <taxon>Sphingomonadales</taxon>
        <taxon>Sphingomonadaceae</taxon>
        <taxon>Sphingobium</taxon>
    </lineage>
</organism>
<evidence type="ECO:0000313" key="3">
    <source>
        <dbReference type="Proteomes" id="UP000028534"/>
    </source>
</evidence>
<dbReference type="EMBL" id="JGVR01000051">
    <property type="protein sequence ID" value="KEZ14487.1"/>
    <property type="molecule type" value="Genomic_DNA"/>
</dbReference>
<name>A0A084E945_SPHYA</name>
<comment type="caution">
    <text evidence="2">The sequence shown here is derived from an EMBL/GenBank/DDBJ whole genome shotgun (WGS) entry which is preliminary data.</text>
</comment>
<proteinExistence type="predicted"/>
<feature type="transmembrane region" description="Helical" evidence="1">
    <location>
        <begin position="9"/>
        <end position="29"/>
    </location>
</feature>
<keyword evidence="1" id="KW-1133">Transmembrane helix</keyword>
<keyword evidence="1" id="KW-0472">Membrane</keyword>
<accession>A0A084E945</accession>
<protein>
    <submittedName>
        <fullName evidence="2">Uncharacterized protein</fullName>
    </submittedName>
</protein>
<reference evidence="2 3" key="1">
    <citation type="submission" date="2014-03" db="EMBL/GenBank/DDBJ databases">
        <title>Genome sequence of Sphingobium yanoikuyae B1.</title>
        <authorList>
            <person name="Gan H.M."/>
            <person name="Gan H.Y."/>
            <person name="Savka M.A."/>
        </authorList>
    </citation>
    <scope>NUCLEOTIDE SEQUENCE [LARGE SCALE GENOMIC DNA]</scope>
    <source>
        <strain evidence="2 3">B1</strain>
    </source>
</reference>
<keyword evidence="1" id="KW-0812">Transmembrane</keyword>
<evidence type="ECO:0000313" key="2">
    <source>
        <dbReference type="EMBL" id="KEZ14487.1"/>
    </source>
</evidence>
<evidence type="ECO:0000256" key="1">
    <source>
        <dbReference type="SAM" id="Phobius"/>
    </source>
</evidence>
<gene>
    <name evidence="2" type="ORF">CP98_04829</name>
</gene>